<dbReference type="PANTHER" id="PTHR43612:SF3">
    <property type="entry name" value="TRIFUNCTIONAL ENZYME SUBUNIT ALPHA, MITOCHONDRIAL"/>
    <property type="match status" value="1"/>
</dbReference>
<sequence>MNMTLQEYLKSSELELGNTSDAPGGEHWRYNVSDDQIGWLVLNCKDASVNTISDTVLRELETHLERIEADMPRALVLRSGKPAGFAAGADIHALAGMDADDTGQLLRDGHALLHRLAGLSCPTIAVVHGAALGAGFEIALACDYRIAIEGASFGLPEVRLGLHPGLGGTVRLPELIDPLQAMQMMLTGKTAHTRRAKDLGIADMVIEERHLRNAILAVVHGEVHHQTRGLMGKAFGLSAARILAADRMRREVQKKAPKEHYPAPYALIDNWAEHGNDPDEMQKAEIASFAGLLQTETSKNLIRAFMLRQRLKQGAKAMDDIARVHVIGAGVMGAEIAAWIAMQGKQVTVSDPDESALGKMIAQAARLCKDTHKDNLQTRDTLDRLMPDPKGYGVRNADLVIEAGPENPETKASIFADLDSRMKAGAILATNTSSLQLAGLTNHVPEKTRFAGLHFFNPVSKVPLVELVSHDATSADTRARLMAFCKGIDKLPVAVSDAPGFLVNRALMPYLLEALLLMDEGTSKTQIDRAAIDFGMPMGPVTLADQVGLDICLDVAESLNTSLDSPVADIPALLRNKVAAGDLGRKTGRGFYDWSDGTLKPGENAKTPPDLTDRLILPMLNACAECLRKGVVGGVDDLDAAMIFATGFAPFRGGPMTYAAARGYDTIRQRLSDLETAHGARFAPDPYWTTHA</sequence>
<dbReference type="InterPro" id="IPR001753">
    <property type="entry name" value="Enoyl-CoA_hydra/iso"/>
</dbReference>
<evidence type="ECO:0000256" key="6">
    <source>
        <dbReference type="ARBA" id="ARBA00022832"/>
    </source>
</evidence>
<protein>
    <recommendedName>
        <fullName evidence="5">enoyl-CoA hydratase</fullName>
        <ecNumber evidence="5">4.2.1.17</ecNumber>
    </recommendedName>
</protein>
<evidence type="ECO:0000259" key="15">
    <source>
        <dbReference type="Pfam" id="PF00725"/>
    </source>
</evidence>
<evidence type="ECO:0000256" key="1">
    <source>
        <dbReference type="ARBA" id="ARBA00005005"/>
    </source>
</evidence>
<comment type="similarity">
    <text evidence="2">In the central section; belongs to the 3-hydroxyacyl-CoA dehydrogenase family.</text>
</comment>
<dbReference type="Gene3D" id="3.90.226.10">
    <property type="entry name" value="2-enoyl-CoA Hydratase, Chain A, domain 1"/>
    <property type="match status" value="1"/>
</dbReference>
<evidence type="ECO:0000256" key="2">
    <source>
        <dbReference type="ARBA" id="ARBA00007005"/>
    </source>
</evidence>
<keyword evidence="18" id="KW-1185">Reference proteome</keyword>
<evidence type="ECO:0000256" key="14">
    <source>
        <dbReference type="RuleBase" id="RU003707"/>
    </source>
</evidence>
<dbReference type="Pfam" id="PF02737">
    <property type="entry name" value="3HCDH_N"/>
    <property type="match status" value="1"/>
</dbReference>
<dbReference type="EMBL" id="JAQZSM010000019">
    <property type="protein sequence ID" value="MDD7972774.1"/>
    <property type="molecule type" value="Genomic_DNA"/>
</dbReference>
<dbReference type="PROSITE" id="PS00166">
    <property type="entry name" value="ENOYL_COA_HYDRATASE"/>
    <property type="match status" value="1"/>
</dbReference>
<evidence type="ECO:0000259" key="16">
    <source>
        <dbReference type="Pfam" id="PF02737"/>
    </source>
</evidence>
<dbReference type="SUPFAM" id="SSF52096">
    <property type="entry name" value="ClpP/crotonase"/>
    <property type="match status" value="1"/>
</dbReference>
<evidence type="ECO:0000313" key="18">
    <source>
        <dbReference type="Proteomes" id="UP001431784"/>
    </source>
</evidence>
<keyword evidence="6" id="KW-0276">Fatty acid metabolism</keyword>
<keyword evidence="11" id="KW-0456">Lyase</keyword>
<evidence type="ECO:0000256" key="9">
    <source>
        <dbReference type="ARBA" id="ARBA00023027"/>
    </source>
</evidence>
<comment type="caution">
    <text evidence="17">The sequence shown here is derived from an EMBL/GenBank/DDBJ whole genome shotgun (WGS) entry which is preliminary data.</text>
</comment>
<evidence type="ECO:0000313" key="17">
    <source>
        <dbReference type="EMBL" id="MDD7972774.1"/>
    </source>
</evidence>
<dbReference type="Proteomes" id="UP001431784">
    <property type="component" value="Unassembled WGS sequence"/>
</dbReference>
<dbReference type="Pfam" id="PF00378">
    <property type="entry name" value="ECH_1"/>
    <property type="match status" value="1"/>
</dbReference>
<dbReference type="EC" id="4.2.1.17" evidence="5"/>
<dbReference type="InterPro" id="IPR006180">
    <property type="entry name" value="3-OHacyl-CoA_DH_CS"/>
</dbReference>
<keyword evidence="10" id="KW-0443">Lipid metabolism</keyword>
<keyword evidence="9" id="KW-0520">NAD</keyword>
<dbReference type="PANTHER" id="PTHR43612">
    <property type="entry name" value="TRIFUNCTIONAL ENZYME SUBUNIT ALPHA"/>
    <property type="match status" value="1"/>
</dbReference>
<evidence type="ECO:0000256" key="7">
    <source>
        <dbReference type="ARBA" id="ARBA00022963"/>
    </source>
</evidence>
<dbReference type="InterPro" id="IPR050136">
    <property type="entry name" value="FA_oxidation_alpha_subunit"/>
</dbReference>
<dbReference type="CDD" id="cd06558">
    <property type="entry name" value="crotonase-like"/>
    <property type="match status" value="1"/>
</dbReference>
<dbReference type="Pfam" id="PF00725">
    <property type="entry name" value="3HCDH"/>
    <property type="match status" value="1"/>
</dbReference>
<name>A0ABT5TCE8_9RHOB</name>
<dbReference type="InterPro" id="IPR006176">
    <property type="entry name" value="3-OHacyl-CoA_DH_NAD-bd"/>
</dbReference>
<dbReference type="InterPro" id="IPR008927">
    <property type="entry name" value="6-PGluconate_DH-like_C_sf"/>
</dbReference>
<evidence type="ECO:0000256" key="8">
    <source>
        <dbReference type="ARBA" id="ARBA00023002"/>
    </source>
</evidence>
<dbReference type="InterPro" id="IPR018376">
    <property type="entry name" value="Enoyl-CoA_hyd/isom_CS"/>
</dbReference>
<proteinExistence type="inferred from homology"/>
<evidence type="ECO:0000256" key="12">
    <source>
        <dbReference type="ARBA" id="ARBA00023268"/>
    </source>
</evidence>
<dbReference type="InterPro" id="IPR029045">
    <property type="entry name" value="ClpP/crotonase-like_dom_sf"/>
</dbReference>
<dbReference type="InterPro" id="IPR013328">
    <property type="entry name" value="6PGD_dom2"/>
</dbReference>
<comment type="similarity">
    <text evidence="4">Belongs to the 3-hydroxyacyl-CoA dehydrogenase family.</text>
</comment>
<dbReference type="InterPro" id="IPR036291">
    <property type="entry name" value="NAD(P)-bd_dom_sf"/>
</dbReference>
<dbReference type="SUPFAM" id="SSF48179">
    <property type="entry name" value="6-phosphogluconate dehydrogenase C-terminal domain-like"/>
    <property type="match status" value="2"/>
</dbReference>
<gene>
    <name evidence="17" type="ORF">PUT78_16895</name>
</gene>
<dbReference type="PROSITE" id="PS00067">
    <property type="entry name" value="3HCDH"/>
    <property type="match status" value="1"/>
</dbReference>
<evidence type="ECO:0000256" key="4">
    <source>
        <dbReference type="ARBA" id="ARBA00009463"/>
    </source>
</evidence>
<accession>A0ABT5TCE8</accession>
<keyword evidence="7" id="KW-0442">Lipid degradation</keyword>
<evidence type="ECO:0000256" key="5">
    <source>
        <dbReference type="ARBA" id="ARBA00012076"/>
    </source>
</evidence>
<comment type="similarity">
    <text evidence="14">Belongs to the enoyl-CoA hydratase/isomerase family.</text>
</comment>
<dbReference type="SUPFAM" id="SSF51735">
    <property type="entry name" value="NAD(P)-binding Rossmann-fold domains"/>
    <property type="match status" value="1"/>
</dbReference>
<dbReference type="Gene3D" id="3.40.50.720">
    <property type="entry name" value="NAD(P)-binding Rossmann-like Domain"/>
    <property type="match status" value="1"/>
</dbReference>
<evidence type="ECO:0000256" key="10">
    <source>
        <dbReference type="ARBA" id="ARBA00023098"/>
    </source>
</evidence>
<keyword evidence="8" id="KW-0560">Oxidoreductase</keyword>
<feature type="domain" description="3-hydroxyacyl-CoA dehydrogenase C-terminal" evidence="15">
    <location>
        <begin position="500"/>
        <end position="594"/>
    </location>
</feature>
<feature type="domain" description="3-hydroxyacyl-CoA dehydrogenase NAD binding" evidence="16">
    <location>
        <begin position="324"/>
        <end position="497"/>
    </location>
</feature>
<evidence type="ECO:0000256" key="13">
    <source>
        <dbReference type="ARBA" id="ARBA00049556"/>
    </source>
</evidence>
<dbReference type="Gene3D" id="1.10.1040.10">
    <property type="entry name" value="N-(1-d-carboxylethyl)-l-norvaline Dehydrogenase, domain 2"/>
    <property type="match status" value="2"/>
</dbReference>
<dbReference type="InterPro" id="IPR006108">
    <property type="entry name" value="3HC_DH_C"/>
</dbReference>
<evidence type="ECO:0000256" key="3">
    <source>
        <dbReference type="ARBA" id="ARBA00008750"/>
    </source>
</evidence>
<reference evidence="17" key="1">
    <citation type="submission" date="2023-02" db="EMBL/GenBank/DDBJ databases">
        <title>Description of Roseinatronobacter alkalisoli sp. nov., an alkaliphilic bacerium isolated from soda soil.</title>
        <authorList>
            <person name="Wei W."/>
        </authorList>
    </citation>
    <scope>NUCLEOTIDE SEQUENCE</scope>
    <source>
        <strain evidence="17">HJB301</strain>
    </source>
</reference>
<comment type="pathway">
    <text evidence="1">Lipid metabolism; fatty acid beta-oxidation.</text>
</comment>
<evidence type="ECO:0000256" key="11">
    <source>
        <dbReference type="ARBA" id="ARBA00023239"/>
    </source>
</evidence>
<keyword evidence="12" id="KW-0511">Multifunctional enzyme</keyword>
<comment type="catalytic activity">
    <reaction evidence="13">
        <text>a (3S)-3-hydroxyacyl-CoA + NAD(+) = a 3-oxoacyl-CoA + NADH + H(+)</text>
        <dbReference type="Rhea" id="RHEA:22432"/>
        <dbReference type="ChEBI" id="CHEBI:15378"/>
        <dbReference type="ChEBI" id="CHEBI:57318"/>
        <dbReference type="ChEBI" id="CHEBI:57540"/>
        <dbReference type="ChEBI" id="CHEBI:57945"/>
        <dbReference type="ChEBI" id="CHEBI:90726"/>
        <dbReference type="EC" id="1.1.1.35"/>
    </reaction>
</comment>
<organism evidence="17 18">
    <name type="scientific">Roseinatronobacter alkalisoli</name>
    <dbReference type="NCBI Taxonomy" id="3028235"/>
    <lineage>
        <taxon>Bacteria</taxon>
        <taxon>Pseudomonadati</taxon>
        <taxon>Pseudomonadota</taxon>
        <taxon>Alphaproteobacteria</taxon>
        <taxon>Rhodobacterales</taxon>
        <taxon>Paracoccaceae</taxon>
        <taxon>Roseinatronobacter</taxon>
    </lineage>
</organism>
<dbReference type="RefSeq" id="WP_274353451.1">
    <property type="nucleotide sequence ID" value="NZ_JAQZSM010000019.1"/>
</dbReference>
<comment type="similarity">
    <text evidence="3">In the N-terminal section; belongs to the enoyl-CoA hydratase/isomerase family.</text>
</comment>